<comment type="caution">
    <text evidence="2">The sequence shown here is derived from an EMBL/GenBank/DDBJ whole genome shotgun (WGS) entry which is preliminary data.</text>
</comment>
<proteinExistence type="predicted"/>
<gene>
    <name evidence="2" type="ORF">Fcan01_08727</name>
</gene>
<reference evidence="2 3" key="1">
    <citation type="submission" date="2015-12" db="EMBL/GenBank/DDBJ databases">
        <title>The genome of Folsomia candida.</title>
        <authorList>
            <person name="Faddeeva A."/>
            <person name="Derks M.F."/>
            <person name="Anvar Y."/>
            <person name="Smit S."/>
            <person name="Van Straalen N."/>
            <person name="Roelofs D."/>
        </authorList>
    </citation>
    <scope>NUCLEOTIDE SEQUENCE [LARGE SCALE GENOMIC DNA]</scope>
    <source>
        <strain evidence="2 3">VU population</strain>
        <tissue evidence="2">Whole body</tissue>
    </source>
</reference>
<keyword evidence="1" id="KW-0732">Signal</keyword>
<dbReference type="Proteomes" id="UP000198287">
    <property type="component" value="Unassembled WGS sequence"/>
</dbReference>
<keyword evidence="3" id="KW-1185">Reference proteome</keyword>
<dbReference type="EMBL" id="LNIX01000004">
    <property type="protein sequence ID" value="OXA56033.1"/>
    <property type="molecule type" value="Genomic_DNA"/>
</dbReference>
<sequence>MASCIILILLTVVFLNSEAIPYRCNNGLPPINKYCTEHPEVTRWKFDSYFTEICIETTDPICIPHNKGRGYNESRYFDRLEDCKRICEDSIALKISFCPDQTPWRPGVWSGCTQKLIGSSPWGGGGTPICAPEHTILSCVSTNLMLYEGVFWCTNRGATATYVLSSSFFDARRCGDDDDAEVPSPSKRAGLLRWEFKVDNVYHMLDTFFKLNHHKQCRKQGISVELDFGVAEETRRFALRGAIGKSRLFSASPKSSSTEIPYFLHYLW</sequence>
<name>A0A226EEH8_FOLCA</name>
<feature type="signal peptide" evidence="1">
    <location>
        <begin position="1"/>
        <end position="19"/>
    </location>
</feature>
<evidence type="ECO:0000313" key="2">
    <source>
        <dbReference type="EMBL" id="OXA56033.1"/>
    </source>
</evidence>
<organism evidence="2 3">
    <name type="scientific">Folsomia candida</name>
    <name type="common">Springtail</name>
    <dbReference type="NCBI Taxonomy" id="158441"/>
    <lineage>
        <taxon>Eukaryota</taxon>
        <taxon>Metazoa</taxon>
        <taxon>Ecdysozoa</taxon>
        <taxon>Arthropoda</taxon>
        <taxon>Hexapoda</taxon>
        <taxon>Collembola</taxon>
        <taxon>Entomobryomorpha</taxon>
        <taxon>Isotomoidea</taxon>
        <taxon>Isotomidae</taxon>
        <taxon>Proisotominae</taxon>
        <taxon>Folsomia</taxon>
    </lineage>
</organism>
<dbReference type="AlphaFoldDB" id="A0A226EEH8"/>
<evidence type="ECO:0000256" key="1">
    <source>
        <dbReference type="SAM" id="SignalP"/>
    </source>
</evidence>
<feature type="chain" id="PRO_5013166733" description="BPTI/Kunitz inhibitor domain-containing protein" evidence="1">
    <location>
        <begin position="20"/>
        <end position="268"/>
    </location>
</feature>
<accession>A0A226EEH8</accession>
<evidence type="ECO:0000313" key="3">
    <source>
        <dbReference type="Proteomes" id="UP000198287"/>
    </source>
</evidence>
<evidence type="ECO:0008006" key="4">
    <source>
        <dbReference type="Google" id="ProtNLM"/>
    </source>
</evidence>
<protein>
    <recommendedName>
        <fullName evidence="4">BPTI/Kunitz inhibitor domain-containing protein</fullName>
    </recommendedName>
</protein>